<evidence type="ECO:0000313" key="2">
    <source>
        <dbReference type="Proteomes" id="UP000215086"/>
    </source>
</evidence>
<sequence length="56" mass="6462">MNRAWCVKNLTHETCLKVLRGIAAEATRRICWASFRCQSSGLSRTVDSARRHRFPI</sequence>
<reference evidence="1 2" key="1">
    <citation type="journal article" name="Front. Microbiol.">
        <title>Sugar Metabolism of the First Thermophilic Planctomycete Thermogutta terrifontis: Comparative Genomic and Transcriptomic Approaches.</title>
        <authorList>
            <person name="Elcheninov A.G."/>
            <person name="Menzel P."/>
            <person name="Gudbergsdottir S.R."/>
            <person name="Slesarev A.I."/>
            <person name="Kadnikov V.V."/>
            <person name="Krogh A."/>
            <person name="Bonch-Osmolovskaya E.A."/>
            <person name="Peng X."/>
            <person name="Kublanov I.V."/>
        </authorList>
    </citation>
    <scope>NUCLEOTIDE SEQUENCE [LARGE SCALE GENOMIC DNA]</scope>
    <source>
        <strain evidence="1 2">R1</strain>
    </source>
</reference>
<organism evidence="1 2">
    <name type="scientific">Thermogutta terrifontis</name>
    <dbReference type="NCBI Taxonomy" id="1331910"/>
    <lineage>
        <taxon>Bacteria</taxon>
        <taxon>Pseudomonadati</taxon>
        <taxon>Planctomycetota</taxon>
        <taxon>Planctomycetia</taxon>
        <taxon>Pirellulales</taxon>
        <taxon>Thermoguttaceae</taxon>
        <taxon>Thermogutta</taxon>
    </lineage>
</organism>
<dbReference type="KEGG" id="ttf:THTE_1355"/>
<proteinExistence type="predicted"/>
<accession>A0A286RDE4</accession>
<gene>
    <name evidence="1" type="ORF">THTE_1355</name>
</gene>
<dbReference type="AlphaFoldDB" id="A0A286RDE4"/>
<name>A0A286RDE4_9BACT</name>
<keyword evidence="2" id="KW-1185">Reference proteome</keyword>
<dbReference type="EMBL" id="CP018477">
    <property type="protein sequence ID" value="ASV73957.1"/>
    <property type="molecule type" value="Genomic_DNA"/>
</dbReference>
<protein>
    <submittedName>
        <fullName evidence="1">Uncharacterized protein</fullName>
    </submittedName>
</protein>
<dbReference type="Proteomes" id="UP000215086">
    <property type="component" value="Chromosome"/>
</dbReference>
<evidence type="ECO:0000313" key="1">
    <source>
        <dbReference type="EMBL" id="ASV73957.1"/>
    </source>
</evidence>